<name>A0A061QWJ9_9CHLO</name>
<evidence type="ECO:0000256" key="4">
    <source>
        <dbReference type="ARBA" id="ARBA00022833"/>
    </source>
</evidence>
<dbReference type="SUPFAM" id="SSF51045">
    <property type="entry name" value="WW domain"/>
    <property type="match status" value="1"/>
</dbReference>
<dbReference type="SMART" id="SM00356">
    <property type="entry name" value="ZnF_C3H1"/>
    <property type="match status" value="1"/>
</dbReference>
<evidence type="ECO:0000256" key="2">
    <source>
        <dbReference type="ARBA" id="ARBA00022737"/>
    </source>
</evidence>
<evidence type="ECO:0000313" key="9">
    <source>
        <dbReference type="EMBL" id="JAC59564.1"/>
    </source>
</evidence>
<dbReference type="SMART" id="SM00456">
    <property type="entry name" value="WW"/>
    <property type="match status" value="1"/>
</dbReference>
<dbReference type="SUPFAM" id="SSF90229">
    <property type="entry name" value="CCCH zinc finger"/>
    <property type="match status" value="1"/>
</dbReference>
<feature type="region of interest" description="Disordered" evidence="6">
    <location>
        <begin position="154"/>
        <end position="184"/>
    </location>
</feature>
<evidence type="ECO:0000313" key="10">
    <source>
        <dbReference type="EMBL" id="JAC64073.1"/>
    </source>
</evidence>
<feature type="region of interest" description="Disordered" evidence="6">
    <location>
        <begin position="73"/>
        <end position="102"/>
    </location>
</feature>
<sequence>MDSGGMPGMDGQMMAGAPGDYNGHGGGRGPPDAGRRGFRGTAENAKTKLCMRWMSPEGCRFGDRCNFAHGEHELRKLPPRGGPGGGRGQKDGGGRGFGGYGGNGGGWQDGGYGEGRGPGFDDFYRGNYGVRPPFGGSGGFGGPFPSQVPPGASMGGGSAGGFNPMGGGQVPNSGIPGGGRTPQESMENMAWIASGCPVTGPAGWTQYRCAETGEYYYHNHRTNQTTWDKPPEWGA</sequence>
<dbReference type="PROSITE" id="PS01159">
    <property type="entry name" value="WW_DOMAIN_1"/>
    <property type="match status" value="1"/>
</dbReference>
<dbReference type="Gene3D" id="2.20.70.10">
    <property type="match status" value="1"/>
</dbReference>
<organism evidence="10">
    <name type="scientific">Tetraselmis sp. GSL018</name>
    <dbReference type="NCBI Taxonomy" id="582737"/>
    <lineage>
        <taxon>Eukaryota</taxon>
        <taxon>Viridiplantae</taxon>
        <taxon>Chlorophyta</taxon>
        <taxon>core chlorophytes</taxon>
        <taxon>Chlorodendrophyceae</taxon>
        <taxon>Chlorodendrales</taxon>
        <taxon>Chlorodendraceae</taxon>
        <taxon>Tetraselmis</taxon>
    </lineage>
</organism>
<dbReference type="GO" id="GO:0008270">
    <property type="term" value="F:zinc ion binding"/>
    <property type="evidence" value="ECO:0007669"/>
    <property type="project" value="UniProtKB-KW"/>
</dbReference>
<evidence type="ECO:0000256" key="6">
    <source>
        <dbReference type="SAM" id="MobiDB-lite"/>
    </source>
</evidence>
<dbReference type="FunFam" id="4.10.1000.10:FF:000003">
    <property type="entry name" value="Zinc finger CCCH domain-containing protein"/>
    <property type="match status" value="1"/>
</dbReference>
<dbReference type="PANTHER" id="PTHR12547:SF159">
    <property type="entry name" value="CCCH ZINC FINGER-CONTAINING SAC3_GANP_NIN1_MTS3_EIF-3 P25 FAMILY PROTEIN"/>
    <property type="match status" value="1"/>
</dbReference>
<dbReference type="Pfam" id="PF00642">
    <property type="entry name" value="zf-CCCH"/>
    <property type="match status" value="1"/>
</dbReference>
<feature type="zinc finger region" description="C3H1-type" evidence="5">
    <location>
        <begin position="44"/>
        <end position="72"/>
    </location>
</feature>
<dbReference type="EMBL" id="GBEZ01022780">
    <property type="protein sequence ID" value="JAC64073.1"/>
    <property type="molecule type" value="Transcribed_RNA"/>
</dbReference>
<dbReference type="GO" id="GO:0051252">
    <property type="term" value="P:regulation of RNA metabolic process"/>
    <property type="evidence" value="ECO:0007669"/>
    <property type="project" value="UniProtKB-ARBA"/>
</dbReference>
<accession>A0A061QWJ9</accession>
<dbReference type="AlphaFoldDB" id="A0A061QWJ9"/>
<dbReference type="GO" id="GO:0010468">
    <property type="term" value="P:regulation of gene expression"/>
    <property type="evidence" value="ECO:0007669"/>
    <property type="project" value="UniProtKB-ARBA"/>
</dbReference>
<evidence type="ECO:0000259" key="7">
    <source>
        <dbReference type="PROSITE" id="PS50020"/>
    </source>
</evidence>
<feature type="region of interest" description="Disordered" evidence="6">
    <location>
        <begin position="1"/>
        <end position="39"/>
    </location>
</feature>
<dbReference type="InterPro" id="IPR045877">
    <property type="entry name" value="ZFP36-like"/>
</dbReference>
<dbReference type="EMBL" id="GBEZ01027788">
    <property type="protein sequence ID" value="JAC59564.1"/>
    <property type="molecule type" value="Transcribed_RNA"/>
</dbReference>
<dbReference type="PROSITE" id="PS50103">
    <property type="entry name" value="ZF_C3H1"/>
    <property type="match status" value="1"/>
</dbReference>
<evidence type="ECO:0000259" key="8">
    <source>
        <dbReference type="PROSITE" id="PS50103"/>
    </source>
</evidence>
<gene>
    <name evidence="10" type="ORF">TSPGSL018_19101</name>
    <name evidence="9" type="ORF">TSPGSL018_31117</name>
</gene>
<reference evidence="10" key="1">
    <citation type="submission" date="2014-05" db="EMBL/GenBank/DDBJ databases">
        <title>The transcriptome of the halophilic microalga Tetraselmis sp. GSL018 isolated from the Great Salt Lake, Utah.</title>
        <authorList>
            <person name="Jinkerson R.E."/>
            <person name="D'Adamo S."/>
            <person name="Posewitz M.C."/>
        </authorList>
    </citation>
    <scope>NUCLEOTIDE SEQUENCE</scope>
    <source>
        <strain evidence="10">GSL018</strain>
    </source>
</reference>
<feature type="domain" description="WW" evidence="7">
    <location>
        <begin position="198"/>
        <end position="232"/>
    </location>
</feature>
<dbReference type="InterPro" id="IPR036020">
    <property type="entry name" value="WW_dom_sf"/>
</dbReference>
<dbReference type="InterPro" id="IPR001202">
    <property type="entry name" value="WW_dom"/>
</dbReference>
<dbReference type="PANTHER" id="PTHR12547">
    <property type="entry name" value="CCCH ZINC FINGER/TIS11-RELATED"/>
    <property type="match status" value="1"/>
</dbReference>
<evidence type="ECO:0000256" key="1">
    <source>
        <dbReference type="ARBA" id="ARBA00022723"/>
    </source>
</evidence>
<dbReference type="CDD" id="cd00201">
    <property type="entry name" value="WW"/>
    <property type="match status" value="1"/>
</dbReference>
<keyword evidence="4 5" id="KW-0862">Zinc</keyword>
<evidence type="ECO:0000256" key="3">
    <source>
        <dbReference type="ARBA" id="ARBA00022771"/>
    </source>
</evidence>
<dbReference type="InterPro" id="IPR036855">
    <property type="entry name" value="Znf_CCCH_sf"/>
</dbReference>
<dbReference type="PROSITE" id="PS50020">
    <property type="entry name" value="WW_DOMAIN_2"/>
    <property type="match status" value="1"/>
</dbReference>
<dbReference type="Gene3D" id="4.10.1000.10">
    <property type="entry name" value="Zinc finger, CCCH-type"/>
    <property type="match status" value="1"/>
</dbReference>
<dbReference type="InterPro" id="IPR000571">
    <property type="entry name" value="Znf_CCCH"/>
</dbReference>
<keyword evidence="2" id="KW-0677">Repeat</keyword>
<keyword evidence="3 5" id="KW-0863">Zinc-finger</keyword>
<feature type="domain" description="C3H1-type" evidence="8">
    <location>
        <begin position="44"/>
        <end position="72"/>
    </location>
</feature>
<dbReference type="GO" id="GO:0003729">
    <property type="term" value="F:mRNA binding"/>
    <property type="evidence" value="ECO:0007669"/>
    <property type="project" value="InterPro"/>
</dbReference>
<proteinExistence type="predicted"/>
<keyword evidence="1 5" id="KW-0479">Metal-binding</keyword>
<dbReference type="Pfam" id="PF00397">
    <property type="entry name" value="WW"/>
    <property type="match status" value="1"/>
</dbReference>
<feature type="compositionally biased region" description="Gly residues" evidence="6">
    <location>
        <begin position="154"/>
        <end position="180"/>
    </location>
</feature>
<protein>
    <submittedName>
        <fullName evidence="10">Uncharacterized protein</fullName>
    </submittedName>
</protein>
<evidence type="ECO:0000256" key="5">
    <source>
        <dbReference type="PROSITE-ProRule" id="PRU00723"/>
    </source>
</evidence>